<gene>
    <name evidence="1" type="ORF">HNR67_006276</name>
</gene>
<accession>A0A7W7CFD1</accession>
<sequence length="244" mass="26711">MITTLADRPELLEPLLAMDTGWPEFLLHDLVSDALWFQVPEVFPEYCVVATEGDRVVAYGLAVPYDGHGEGRVPMPDQGWDRILPWAFDDHREGQTPTVAGALEITVTADALGQGLSGRMLAALGDAARAQGRDELLVPLRPIWKERQPAVPMAEYVRQVREDGLPVDPWLRVHVRAGGIVEQVAPASATVSGSLAQWRAWTGLPFDRDGGVAVPGALSLVHCDLAQDFAVYVEPNVWVRHRLG</sequence>
<dbReference type="EMBL" id="JACHMH010000001">
    <property type="protein sequence ID" value="MBB4680158.1"/>
    <property type="molecule type" value="Genomic_DNA"/>
</dbReference>
<reference evidence="1 2" key="1">
    <citation type="submission" date="2020-08" db="EMBL/GenBank/DDBJ databases">
        <title>Sequencing the genomes of 1000 actinobacteria strains.</title>
        <authorList>
            <person name="Klenk H.-P."/>
        </authorList>
    </citation>
    <scope>NUCLEOTIDE SEQUENCE [LARGE SCALE GENOMIC DNA]</scope>
    <source>
        <strain evidence="1 2">DSM 44230</strain>
    </source>
</reference>
<protein>
    <submittedName>
        <fullName evidence="1">GNAT superfamily N-acetyltransferase</fullName>
    </submittedName>
</protein>
<dbReference type="SUPFAM" id="SSF55729">
    <property type="entry name" value="Acyl-CoA N-acyltransferases (Nat)"/>
    <property type="match status" value="1"/>
</dbReference>
<keyword evidence="2" id="KW-1185">Reference proteome</keyword>
<dbReference type="Gene3D" id="3.40.630.30">
    <property type="match status" value="1"/>
</dbReference>
<dbReference type="InterPro" id="IPR016181">
    <property type="entry name" value="Acyl_CoA_acyltransferase"/>
</dbReference>
<proteinExistence type="predicted"/>
<evidence type="ECO:0000313" key="2">
    <source>
        <dbReference type="Proteomes" id="UP000533598"/>
    </source>
</evidence>
<comment type="caution">
    <text evidence="1">The sequence shown here is derived from an EMBL/GenBank/DDBJ whole genome shotgun (WGS) entry which is preliminary data.</text>
</comment>
<dbReference type="GO" id="GO:0016740">
    <property type="term" value="F:transferase activity"/>
    <property type="evidence" value="ECO:0007669"/>
    <property type="project" value="UniProtKB-KW"/>
</dbReference>
<keyword evidence="1" id="KW-0808">Transferase</keyword>
<name>A0A7W7CFD1_9PSEU</name>
<evidence type="ECO:0000313" key="1">
    <source>
        <dbReference type="EMBL" id="MBB4680158.1"/>
    </source>
</evidence>
<dbReference type="Proteomes" id="UP000533598">
    <property type="component" value="Unassembled WGS sequence"/>
</dbReference>
<dbReference type="AlphaFoldDB" id="A0A7W7CFD1"/>
<dbReference type="RefSeq" id="WP_312988436.1">
    <property type="nucleotide sequence ID" value="NZ_BAAAUI010000020.1"/>
</dbReference>
<organism evidence="1 2">
    <name type="scientific">Crossiella cryophila</name>
    <dbReference type="NCBI Taxonomy" id="43355"/>
    <lineage>
        <taxon>Bacteria</taxon>
        <taxon>Bacillati</taxon>
        <taxon>Actinomycetota</taxon>
        <taxon>Actinomycetes</taxon>
        <taxon>Pseudonocardiales</taxon>
        <taxon>Pseudonocardiaceae</taxon>
        <taxon>Crossiella</taxon>
    </lineage>
</organism>